<comment type="caution">
    <text evidence="4">The sequence shown here is derived from an EMBL/GenBank/DDBJ whole genome shotgun (WGS) entry which is preliminary data.</text>
</comment>
<dbReference type="AlphaFoldDB" id="A0A512NHL6"/>
<evidence type="ECO:0000256" key="1">
    <source>
        <dbReference type="ARBA" id="ARBA00006484"/>
    </source>
</evidence>
<comment type="similarity">
    <text evidence="1 3">Belongs to the short-chain dehydrogenases/reductases (SDR) family.</text>
</comment>
<dbReference type="GO" id="GO:0016491">
    <property type="term" value="F:oxidoreductase activity"/>
    <property type="evidence" value="ECO:0007669"/>
    <property type="project" value="UniProtKB-KW"/>
</dbReference>
<keyword evidence="2" id="KW-0560">Oxidoreductase</keyword>
<evidence type="ECO:0000256" key="2">
    <source>
        <dbReference type="ARBA" id="ARBA00023002"/>
    </source>
</evidence>
<dbReference type="Pfam" id="PF00106">
    <property type="entry name" value="adh_short"/>
    <property type="match status" value="1"/>
</dbReference>
<proteinExistence type="inferred from homology"/>
<dbReference type="Gene3D" id="3.40.50.720">
    <property type="entry name" value="NAD(P)-binding Rossmann-like Domain"/>
    <property type="match status" value="1"/>
</dbReference>
<dbReference type="GO" id="GO:0016020">
    <property type="term" value="C:membrane"/>
    <property type="evidence" value="ECO:0007669"/>
    <property type="project" value="TreeGrafter"/>
</dbReference>
<dbReference type="PANTHER" id="PTHR44196">
    <property type="entry name" value="DEHYDROGENASE/REDUCTASE SDR FAMILY MEMBER 7B"/>
    <property type="match status" value="1"/>
</dbReference>
<accession>A0A512NHL6</accession>
<dbReference type="Proteomes" id="UP000321058">
    <property type="component" value="Unassembled WGS sequence"/>
</dbReference>
<dbReference type="PANTHER" id="PTHR44196:SF1">
    <property type="entry name" value="DEHYDROGENASE_REDUCTASE SDR FAMILY MEMBER 7B"/>
    <property type="match status" value="1"/>
</dbReference>
<keyword evidence="5" id="KW-1185">Reference proteome</keyword>
<dbReference type="PRINTS" id="PR00080">
    <property type="entry name" value="SDRFAMILY"/>
</dbReference>
<dbReference type="CDD" id="cd05233">
    <property type="entry name" value="SDR_c"/>
    <property type="match status" value="1"/>
</dbReference>
<dbReference type="SUPFAM" id="SSF51735">
    <property type="entry name" value="NAD(P)-binding Rossmann-fold domains"/>
    <property type="match status" value="1"/>
</dbReference>
<organism evidence="4 5">
    <name type="scientific">Reyranella soli</name>
    <dbReference type="NCBI Taxonomy" id="1230389"/>
    <lineage>
        <taxon>Bacteria</taxon>
        <taxon>Pseudomonadati</taxon>
        <taxon>Pseudomonadota</taxon>
        <taxon>Alphaproteobacteria</taxon>
        <taxon>Hyphomicrobiales</taxon>
        <taxon>Reyranellaceae</taxon>
        <taxon>Reyranella</taxon>
    </lineage>
</organism>
<protein>
    <submittedName>
        <fullName evidence="4">Short-chain dehydrogenase</fullName>
    </submittedName>
</protein>
<evidence type="ECO:0000313" key="5">
    <source>
        <dbReference type="Proteomes" id="UP000321058"/>
    </source>
</evidence>
<sequence length="255" mass="26080">MSSELKGKVALVTGASRGLGEGAARALGETGAAVMLVARDGALAAGVARDIVAKGGRAEAIACDVSDYGAVEEVVAATKARLGGLDILVNNAGVIEPISEIATSDPKAWADNITINLVGAYNAIRAVLPDMLANGGGTIVNVSSGAAYRPLEGWSAYCAGKAGLAMLTRSIELETKGKGIRVFGFSPGTIDTEMQVKIRASGMNMISQIPRANLSPVEHAVRGLVHLCTTASDDLIGQDASMRDDAFRGRIGLAS</sequence>
<dbReference type="RefSeq" id="WP_218037479.1">
    <property type="nucleotide sequence ID" value="NZ_BKAJ01000100.1"/>
</dbReference>
<gene>
    <name evidence="4" type="ORF">RSO01_56100</name>
</gene>
<dbReference type="PRINTS" id="PR00081">
    <property type="entry name" value="GDHRDH"/>
</dbReference>
<reference evidence="4 5" key="1">
    <citation type="submission" date="2019-07" db="EMBL/GenBank/DDBJ databases">
        <title>Whole genome shotgun sequence of Reyranella soli NBRC 108950.</title>
        <authorList>
            <person name="Hosoyama A."/>
            <person name="Uohara A."/>
            <person name="Ohji S."/>
            <person name="Ichikawa N."/>
        </authorList>
    </citation>
    <scope>NUCLEOTIDE SEQUENCE [LARGE SCALE GENOMIC DNA]</scope>
    <source>
        <strain evidence="4 5">NBRC 108950</strain>
    </source>
</reference>
<dbReference type="InterPro" id="IPR002347">
    <property type="entry name" value="SDR_fam"/>
</dbReference>
<evidence type="ECO:0000256" key="3">
    <source>
        <dbReference type="RuleBase" id="RU000363"/>
    </source>
</evidence>
<dbReference type="EMBL" id="BKAJ01000100">
    <property type="protein sequence ID" value="GEP58444.1"/>
    <property type="molecule type" value="Genomic_DNA"/>
</dbReference>
<evidence type="ECO:0000313" key="4">
    <source>
        <dbReference type="EMBL" id="GEP58444.1"/>
    </source>
</evidence>
<dbReference type="FunFam" id="3.40.50.720:FF:000084">
    <property type="entry name" value="Short-chain dehydrogenase reductase"/>
    <property type="match status" value="1"/>
</dbReference>
<name>A0A512NHL6_9HYPH</name>
<dbReference type="InterPro" id="IPR036291">
    <property type="entry name" value="NAD(P)-bd_dom_sf"/>
</dbReference>